<keyword evidence="2" id="KW-1185">Reference proteome</keyword>
<dbReference type="AlphaFoldDB" id="A0A5C5VVV5"/>
<accession>A0A5C5VVV5</accession>
<reference evidence="1 2" key="1">
    <citation type="submission" date="2019-02" db="EMBL/GenBank/DDBJ databases">
        <title>Deep-cultivation of Planctomycetes and their phenomic and genomic characterization uncovers novel biology.</title>
        <authorList>
            <person name="Wiegand S."/>
            <person name="Jogler M."/>
            <person name="Boedeker C."/>
            <person name="Pinto D."/>
            <person name="Vollmers J."/>
            <person name="Rivas-Marin E."/>
            <person name="Kohn T."/>
            <person name="Peeters S.H."/>
            <person name="Heuer A."/>
            <person name="Rast P."/>
            <person name="Oberbeckmann S."/>
            <person name="Bunk B."/>
            <person name="Jeske O."/>
            <person name="Meyerdierks A."/>
            <person name="Storesund J.E."/>
            <person name="Kallscheuer N."/>
            <person name="Luecker S."/>
            <person name="Lage O.M."/>
            <person name="Pohl T."/>
            <person name="Merkel B.J."/>
            <person name="Hornburger P."/>
            <person name="Mueller R.-W."/>
            <person name="Bruemmer F."/>
            <person name="Labrenz M."/>
            <person name="Spormann A.M."/>
            <person name="Op Den Camp H."/>
            <person name="Overmann J."/>
            <person name="Amann R."/>
            <person name="Jetten M.S.M."/>
            <person name="Mascher T."/>
            <person name="Medema M.H."/>
            <person name="Devos D.P."/>
            <person name="Kaster A.-K."/>
            <person name="Ovreas L."/>
            <person name="Rohde M."/>
            <person name="Galperin M.Y."/>
            <person name="Jogler C."/>
        </authorList>
    </citation>
    <scope>NUCLEOTIDE SEQUENCE [LARGE SCALE GENOMIC DNA]</scope>
    <source>
        <strain evidence="1 2">Pla111</strain>
    </source>
</reference>
<evidence type="ECO:0000313" key="1">
    <source>
        <dbReference type="EMBL" id="TWT42490.1"/>
    </source>
</evidence>
<protein>
    <submittedName>
        <fullName evidence="1">Uncharacterized protein</fullName>
    </submittedName>
</protein>
<dbReference type="EMBL" id="SJPH01000007">
    <property type="protein sequence ID" value="TWT42490.1"/>
    <property type="molecule type" value="Genomic_DNA"/>
</dbReference>
<dbReference type="OrthoDB" id="979541at2"/>
<proteinExistence type="predicted"/>
<evidence type="ECO:0000313" key="2">
    <source>
        <dbReference type="Proteomes" id="UP000318995"/>
    </source>
</evidence>
<sequence>MPRRKRVKWDHGDLFAVPLTDGSFGVVQAVDHWMPHWIYTAVTDQRTKEFPSSATVDADTCIISLIAVSDEEFDFGTFLRIGPALPAARRKDFPNEQFAHNGYIGAKSYTGGILTKFLAAWHGIASWTVFKDPEYFDKLLLEGVERPAHAITDGS</sequence>
<gene>
    <name evidence="1" type="ORF">Pla111_27950</name>
</gene>
<organism evidence="1 2">
    <name type="scientific">Botrimarina hoheduenensis</name>
    <dbReference type="NCBI Taxonomy" id="2528000"/>
    <lineage>
        <taxon>Bacteria</taxon>
        <taxon>Pseudomonadati</taxon>
        <taxon>Planctomycetota</taxon>
        <taxon>Planctomycetia</taxon>
        <taxon>Pirellulales</taxon>
        <taxon>Lacipirellulaceae</taxon>
        <taxon>Botrimarina</taxon>
    </lineage>
</organism>
<comment type="caution">
    <text evidence="1">The sequence shown here is derived from an EMBL/GenBank/DDBJ whole genome shotgun (WGS) entry which is preliminary data.</text>
</comment>
<dbReference type="Proteomes" id="UP000318995">
    <property type="component" value="Unassembled WGS sequence"/>
</dbReference>
<dbReference type="RefSeq" id="WP_146575012.1">
    <property type="nucleotide sequence ID" value="NZ_SJPH01000007.1"/>
</dbReference>
<name>A0A5C5VVV5_9BACT</name>